<keyword evidence="1" id="KW-0732">Signal</keyword>
<organism evidence="2 3">
    <name type="scientific">Linnemannia exigua</name>
    <dbReference type="NCBI Taxonomy" id="604196"/>
    <lineage>
        <taxon>Eukaryota</taxon>
        <taxon>Fungi</taxon>
        <taxon>Fungi incertae sedis</taxon>
        <taxon>Mucoromycota</taxon>
        <taxon>Mortierellomycotina</taxon>
        <taxon>Mortierellomycetes</taxon>
        <taxon>Mortierellales</taxon>
        <taxon>Mortierellaceae</taxon>
        <taxon>Linnemannia</taxon>
    </lineage>
</organism>
<dbReference type="AlphaFoldDB" id="A0AAD4H0S2"/>
<accession>A0AAD4H0S2</accession>
<reference evidence="2" key="1">
    <citation type="journal article" date="2020" name="Fungal Divers.">
        <title>Resolving the Mortierellaceae phylogeny through synthesis of multi-gene phylogenetics and phylogenomics.</title>
        <authorList>
            <person name="Vandepol N."/>
            <person name="Liber J."/>
            <person name="Desiro A."/>
            <person name="Na H."/>
            <person name="Kennedy M."/>
            <person name="Barry K."/>
            <person name="Grigoriev I.V."/>
            <person name="Miller A.N."/>
            <person name="O'Donnell K."/>
            <person name="Stajich J.E."/>
            <person name="Bonito G."/>
        </authorList>
    </citation>
    <scope>NUCLEOTIDE SEQUENCE</scope>
    <source>
        <strain evidence="2">NRRL 28262</strain>
    </source>
</reference>
<name>A0AAD4H0S2_9FUNG</name>
<gene>
    <name evidence="2" type="ORF">BGZ95_004492</name>
</gene>
<evidence type="ECO:0000313" key="2">
    <source>
        <dbReference type="EMBL" id="KAG0260295.1"/>
    </source>
</evidence>
<sequence length="283" mass="31253">MKIPSRASIPWSRIHLPFITVLLTLIYTQSTQACERSCQLSVSHAFADKYQLLTSRHFLTLSQKINQSFFHGVPPPPAAYTPTEGNNAILHLQESLTRAQQAWDVSLFRTVFDTIFVDEPQFRGDCNEPHRVDQPAAGVNWTMSDCHAMDYICGNPPSICHFLPMIKVRIERKLAGLLGVKVGGGSVGSSDGGSGTPGSADDGDLYANFLGPALSKVIMTHPTLEPYTATLHGNLNQILEIVGDQIVKEAALFARPGAEPFRGDERWRPEWDLEIKLLLLSFP</sequence>
<proteinExistence type="predicted"/>
<comment type="caution">
    <text evidence="2">The sequence shown here is derived from an EMBL/GenBank/DDBJ whole genome shotgun (WGS) entry which is preliminary data.</text>
</comment>
<protein>
    <submittedName>
        <fullName evidence="2">Uncharacterized protein</fullName>
    </submittedName>
</protein>
<evidence type="ECO:0000313" key="3">
    <source>
        <dbReference type="Proteomes" id="UP001194580"/>
    </source>
</evidence>
<feature type="signal peptide" evidence="1">
    <location>
        <begin position="1"/>
        <end position="33"/>
    </location>
</feature>
<dbReference type="PROSITE" id="PS51257">
    <property type="entry name" value="PROKAR_LIPOPROTEIN"/>
    <property type="match status" value="1"/>
</dbReference>
<dbReference type="EMBL" id="JAAAIL010002122">
    <property type="protein sequence ID" value="KAG0260295.1"/>
    <property type="molecule type" value="Genomic_DNA"/>
</dbReference>
<dbReference type="Proteomes" id="UP001194580">
    <property type="component" value="Unassembled WGS sequence"/>
</dbReference>
<evidence type="ECO:0000256" key="1">
    <source>
        <dbReference type="SAM" id="SignalP"/>
    </source>
</evidence>
<feature type="chain" id="PRO_5042075696" evidence="1">
    <location>
        <begin position="34"/>
        <end position="283"/>
    </location>
</feature>
<keyword evidence="3" id="KW-1185">Reference proteome</keyword>